<evidence type="ECO:0000313" key="3">
    <source>
        <dbReference type="EMBL" id="CUO52820.1"/>
    </source>
</evidence>
<evidence type="ECO:0000313" key="9">
    <source>
        <dbReference type="EMBL" id="MRZ54111.1"/>
    </source>
</evidence>
<feature type="transmembrane region" description="Helical" evidence="1">
    <location>
        <begin position="21"/>
        <end position="43"/>
    </location>
</feature>
<dbReference type="PANTHER" id="PTHR40106">
    <property type="entry name" value="INNER MEMBRANE PROTEIN RCLC"/>
    <property type="match status" value="1"/>
</dbReference>
<dbReference type="Proteomes" id="UP000284660">
    <property type="component" value="Unassembled WGS sequence"/>
</dbReference>
<keyword evidence="1" id="KW-0472">Membrane</keyword>
<dbReference type="Pfam" id="PF04224">
    <property type="entry name" value="DUF417"/>
    <property type="match status" value="1"/>
</dbReference>
<dbReference type="EMBL" id="WKLT01000011">
    <property type="protein sequence ID" value="MRY58883.1"/>
    <property type="molecule type" value="Genomic_DNA"/>
</dbReference>
<dbReference type="Proteomes" id="UP000441358">
    <property type="component" value="Unassembled WGS sequence"/>
</dbReference>
<dbReference type="EMBL" id="QSJN01000010">
    <property type="protein sequence ID" value="RHD72763.1"/>
    <property type="molecule type" value="Genomic_DNA"/>
</dbReference>
<dbReference type="Proteomes" id="UP000463337">
    <property type="component" value="Unassembled WGS sequence"/>
</dbReference>
<evidence type="ECO:0000256" key="1">
    <source>
        <dbReference type="SAM" id="Phobius"/>
    </source>
</evidence>
<evidence type="ECO:0000313" key="4">
    <source>
        <dbReference type="EMBL" id="MCB6517853.1"/>
    </source>
</evidence>
<dbReference type="EMBL" id="WKNE01000003">
    <property type="protein sequence ID" value="MRZ54111.1"/>
    <property type="molecule type" value="Genomic_DNA"/>
</dbReference>
<dbReference type="GO" id="GO:1901530">
    <property type="term" value="P:response to hypochlorite"/>
    <property type="evidence" value="ECO:0007669"/>
    <property type="project" value="TreeGrafter"/>
</dbReference>
<evidence type="ECO:0000313" key="12">
    <source>
        <dbReference type="Proteomes" id="UP000095455"/>
    </source>
</evidence>
<evidence type="ECO:0000313" key="18">
    <source>
        <dbReference type="Proteomes" id="UP000461276"/>
    </source>
</evidence>
<dbReference type="Proteomes" id="UP001198806">
    <property type="component" value="Unassembled WGS sequence"/>
</dbReference>
<reference evidence="11 14" key="2">
    <citation type="submission" date="2018-08" db="EMBL/GenBank/DDBJ databases">
        <title>A genome reference for cultivated species of the human gut microbiota.</title>
        <authorList>
            <person name="Zou Y."/>
            <person name="Xue W."/>
            <person name="Luo G."/>
        </authorList>
    </citation>
    <scope>NUCLEOTIDE SEQUENCE [LARGE SCALE GENOMIC DNA]</scope>
    <source>
        <strain evidence="11 14">AM30-4</strain>
    </source>
</reference>
<dbReference type="EMBL" id="CYXP01000008">
    <property type="protein sequence ID" value="CUN28655.1"/>
    <property type="molecule type" value="Genomic_DNA"/>
</dbReference>
<dbReference type="EMBL" id="JAJCNI010000008">
    <property type="protein sequence ID" value="MCB6517853.1"/>
    <property type="molecule type" value="Genomic_DNA"/>
</dbReference>
<reference evidence="4" key="4">
    <citation type="submission" date="2021-10" db="EMBL/GenBank/DDBJ databases">
        <title>Collection of gut derived symbiotic bacterial strains cultured from healthy donors.</title>
        <authorList>
            <person name="Lin H."/>
            <person name="Littmann E."/>
            <person name="Kohout C."/>
            <person name="Pamer E.G."/>
        </authorList>
    </citation>
    <scope>NUCLEOTIDE SEQUENCE</scope>
    <source>
        <strain evidence="4">DFI.2.94</strain>
    </source>
</reference>
<dbReference type="PIRSF" id="PIRSF028065">
    <property type="entry name" value="UCP028065"/>
    <property type="match status" value="1"/>
</dbReference>
<reference evidence="15 16" key="3">
    <citation type="journal article" date="2019" name="Nat. Med.">
        <title>A library of human gut bacterial isolates paired with longitudinal multiomics data enables mechanistic microbiome research.</title>
        <authorList>
            <person name="Poyet M."/>
            <person name="Groussin M."/>
            <person name="Gibbons S.M."/>
            <person name="Avila-Pacheco J."/>
            <person name="Jiang X."/>
            <person name="Kearney S.M."/>
            <person name="Perrotta A.R."/>
            <person name="Berdy B."/>
            <person name="Zhao S."/>
            <person name="Lieberman T.D."/>
            <person name="Swanson P.K."/>
            <person name="Smith M."/>
            <person name="Roesemann S."/>
            <person name="Alexander J.E."/>
            <person name="Rich S.A."/>
            <person name="Livny J."/>
            <person name="Vlamakis H."/>
            <person name="Clish C."/>
            <person name="Bullock K."/>
            <person name="Deik A."/>
            <person name="Scott J."/>
            <person name="Pierce K.A."/>
            <person name="Xavier R.J."/>
            <person name="Alm E.J."/>
        </authorList>
    </citation>
    <scope>NUCLEOTIDE SEQUENCE [LARGE SCALE GENOMIC DNA]</scope>
    <source>
        <strain evidence="9 15">BIOML-A2</strain>
        <strain evidence="10 17">BIOML-A20</strain>
        <strain evidence="8 16">BIOML-A32</strain>
        <strain evidence="6 19">BIOML-A41</strain>
        <strain evidence="7 18">BIOML-A9</strain>
    </source>
</reference>
<dbReference type="Proteomes" id="UP000095455">
    <property type="component" value="Unassembled WGS sequence"/>
</dbReference>
<evidence type="ECO:0000313" key="11">
    <source>
        <dbReference type="EMBL" id="RHD72763.1"/>
    </source>
</evidence>
<proteinExistence type="predicted"/>
<dbReference type="Proteomes" id="UP000432516">
    <property type="component" value="Unassembled WGS sequence"/>
</dbReference>
<dbReference type="PANTHER" id="PTHR40106:SF1">
    <property type="entry name" value="INNER MEMBRANE PROTEIN RCLC"/>
    <property type="match status" value="1"/>
</dbReference>
<dbReference type="EMBL" id="WKMC01000009">
    <property type="protein sequence ID" value="MRZ51177.1"/>
    <property type="molecule type" value="Genomic_DNA"/>
</dbReference>
<evidence type="ECO:0000313" key="5">
    <source>
        <dbReference type="EMBL" id="MDB9141123.1"/>
    </source>
</evidence>
<feature type="transmembrane region" description="Helical" evidence="1">
    <location>
        <begin position="97"/>
        <end position="116"/>
    </location>
</feature>
<dbReference type="InterPro" id="IPR016865">
    <property type="entry name" value="RclC"/>
</dbReference>
<reference evidence="5" key="5">
    <citation type="submission" date="2023-01" db="EMBL/GenBank/DDBJ databases">
        <title>Human gut microbiome strain richness.</title>
        <authorList>
            <person name="Chen-Liaw A."/>
        </authorList>
    </citation>
    <scope>NUCLEOTIDE SEQUENCE</scope>
    <source>
        <strain evidence="5">D35st1_E5_D35t1_190705</strain>
    </source>
</reference>
<feature type="transmembrane region" description="Helical" evidence="1">
    <location>
        <begin position="123"/>
        <end position="143"/>
    </location>
</feature>
<dbReference type="Proteomes" id="UP000441609">
    <property type="component" value="Unassembled WGS sequence"/>
</dbReference>
<reference evidence="12 13" key="1">
    <citation type="submission" date="2015-09" db="EMBL/GenBank/DDBJ databases">
        <authorList>
            <consortium name="Pathogen Informatics"/>
        </authorList>
    </citation>
    <scope>NUCLEOTIDE SEQUENCE [LARGE SCALE GENOMIC DNA]</scope>
    <source>
        <strain evidence="3 12">2789STDY5608822</strain>
        <strain evidence="2 13">2789STDY5608872</strain>
    </source>
</reference>
<keyword evidence="1" id="KW-1133">Transmembrane helix</keyword>
<dbReference type="GO" id="GO:0005886">
    <property type="term" value="C:plasma membrane"/>
    <property type="evidence" value="ECO:0007669"/>
    <property type="project" value="TreeGrafter"/>
</dbReference>
<feature type="transmembrane region" description="Helical" evidence="1">
    <location>
        <begin position="163"/>
        <end position="183"/>
    </location>
</feature>
<dbReference type="Proteomes" id="UP000095591">
    <property type="component" value="Unassembled WGS sequence"/>
</dbReference>
<dbReference type="AlphaFoldDB" id="A0A174RYJ9"/>
<evidence type="ECO:0000313" key="14">
    <source>
        <dbReference type="Proteomes" id="UP000284660"/>
    </source>
</evidence>
<evidence type="ECO:0000313" key="13">
    <source>
        <dbReference type="Proteomes" id="UP000095591"/>
    </source>
</evidence>
<dbReference type="InterPro" id="IPR007339">
    <property type="entry name" value="RclC-like"/>
</dbReference>
<dbReference type="EMBL" id="JAQMPX010000154">
    <property type="protein sequence ID" value="MDB9141123.1"/>
    <property type="molecule type" value="Genomic_DNA"/>
</dbReference>
<evidence type="ECO:0000313" key="19">
    <source>
        <dbReference type="Proteomes" id="UP000463337"/>
    </source>
</evidence>
<dbReference type="RefSeq" id="WP_005854756.1">
    <property type="nucleotide sequence ID" value="NZ_AP019729.1"/>
</dbReference>
<accession>A0A174RYJ9</accession>
<dbReference type="EMBL" id="CYYK01000008">
    <property type="protein sequence ID" value="CUO52820.1"/>
    <property type="molecule type" value="Genomic_DNA"/>
</dbReference>
<evidence type="ECO:0000313" key="10">
    <source>
        <dbReference type="EMBL" id="MSB74065.1"/>
    </source>
</evidence>
<evidence type="ECO:0000313" key="7">
    <source>
        <dbReference type="EMBL" id="MRY93130.1"/>
    </source>
</evidence>
<protein>
    <submittedName>
        <fullName evidence="11">DUF417 domain-containing protein</fullName>
    </submittedName>
    <submittedName>
        <fullName evidence="7">DUF417 family protein</fullName>
    </submittedName>
    <submittedName>
        <fullName evidence="2">Inner membrane protein ykgB</fullName>
    </submittedName>
    <submittedName>
        <fullName evidence="4">YkgB family protein</fullName>
    </submittedName>
</protein>
<organism evidence="7 18">
    <name type="scientific">Parabacteroides distasonis</name>
    <dbReference type="NCBI Taxonomy" id="823"/>
    <lineage>
        <taxon>Bacteria</taxon>
        <taxon>Pseudomonadati</taxon>
        <taxon>Bacteroidota</taxon>
        <taxon>Bacteroidia</taxon>
        <taxon>Bacteroidales</taxon>
        <taxon>Tannerellaceae</taxon>
        <taxon>Parabacteroides</taxon>
    </lineage>
</organism>
<dbReference type="Proteomes" id="UP001211522">
    <property type="component" value="Unassembled WGS sequence"/>
</dbReference>
<dbReference type="OrthoDB" id="1118972at2"/>
<evidence type="ECO:0000313" key="8">
    <source>
        <dbReference type="EMBL" id="MRZ51177.1"/>
    </source>
</evidence>
<sequence length="193" mass="21292">MKKLNDLFYSFLQVAASTQKLGINLIRISILIIFVWIGGLKFWNYEAEGIVPFVANSPFMSFFYTKSAPEYKTYKLKEGEFDQAKHEWHQENNTYGFSRGLGILIMAIGILTFLGIFSPKIGLVGAGLAIIMTFGTLSFLVTTPEVWVPNLGSGEFGFPLLSGAGRLVIKDTAILAGAIVVLSDSAQRILKKK</sequence>
<evidence type="ECO:0000313" key="2">
    <source>
        <dbReference type="EMBL" id="CUN28655.1"/>
    </source>
</evidence>
<dbReference type="EMBL" id="WKMY01000004">
    <property type="protein sequence ID" value="MRY93130.1"/>
    <property type="molecule type" value="Genomic_DNA"/>
</dbReference>
<evidence type="ECO:0000313" key="6">
    <source>
        <dbReference type="EMBL" id="MRY58883.1"/>
    </source>
</evidence>
<evidence type="ECO:0000313" key="15">
    <source>
        <dbReference type="Proteomes" id="UP000432516"/>
    </source>
</evidence>
<name>A0A174RYJ9_PARDI</name>
<evidence type="ECO:0000313" key="17">
    <source>
        <dbReference type="Proteomes" id="UP000441609"/>
    </source>
</evidence>
<keyword evidence="1" id="KW-0812">Transmembrane</keyword>
<dbReference type="Proteomes" id="UP000461276">
    <property type="component" value="Unassembled WGS sequence"/>
</dbReference>
<evidence type="ECO:0000313" key="16">
    <source>
        <dbReference type="Proteomes" id="UP000441358"/>
    </source>
</evidence>
<dbReference type="EMBL" id="WKMO01000010">
    <property type="protein sequence ID" value="MSB74065.1"/>
    <property type="molecule type" value="Genomic_DNA"/>
</dbReference>
<gene>
    <name evidence="2" type="primary">ykgB</name>
    <name evidence="11" type="ORF">DW782_15825</name>
    <name evidence="3" type="ORF">ERS852380_02507</name>
    <name evidence="2" type="ORF">ERS852429_03281</name>
    <name evidence="6" type="ORF">GKD59_13420</name>
    <name evidence="8" type="ORF">GKD66_13275</name>
    <name evidence="7" type="ORF">GKD67_07805</name>
    <name evidence="9" type="ORF">GKD68_05015</name>
    <name evidence="10" type="ORF">GKD70_12385</name>
    <name evidence="4" type="ORF">LI194_08605</name>
    <name evidence="5" type="ORF">PN612_21785</name>
</gene>